<proteinExistence type="predicted"/>
<keyword evidence="3" id="KW-1185">Reference proteome</keyword>
<evidence type="ECO:0000256" key="1">
    <source>
        <dbReference type="SAM" id="MobiDB-lite"/>
    </source>
</evidence>
<comment type="caution">
    <text evidence="2">The sequence shown here is derived from an EMBL/GenBank/DDBJ whole genome shotgun (WGS) entry which is preliminary data.</text>
</comment>
<dbReference type="EMBL" id="JOJR01000101">
    <property type="protein sequence ID" value="RCN45441.1"/>
    <property type="molecule type" value="Genomic_DNA"/>
</dbReference>
<feature type="compositionally biased region" description="Low complexity" evidence="1">
    <location>
        <begin position="1"/>
        <end position="14"/>
    </location>
</feature>
<organism evidence="2 3">
    <name type="scientific">Ancylostoma caninum</name>
    <name type="common">Dog hookworm</name>
    <dbReference type="NCBI Taxonomy" id="29170"/>
    <lineage>
        <taxon>Eukaryota</taxon>
        <taxon>Metazoa</taxon>
        <taxon>Ecdysozoa</taxon>
        <taxon>Nematoda</taxon>
        <taxon>Chromadorea</taxon>
        <taxon>Rhabditida</taxon>
        <taxon>Rhabditina</taxon>
        <taxon>Rhabditomorpha</taxon>
        <taxon>Strongyloidea</taxon>
        <taxon>Ancylostomatidae</taxon>
        <taxon>Ancylostomatinae</taxon>
        <taxon>Ancylostoma</taxon>
    </lineage>
</organism>
<feature type="region of interest" description="Disordered" evidence="1">
    <location>
        <begin position="1"/>
        <end position="44"/>
    </location>
</feature>
<dbReference type="AlphaFoldDB" id="A0A368GM39"/>
<protein>
    <submittedName>
        <fullName evidence="2">Uncharacterized protein</fullName>
    </submittedName>
</protein>
<accession>A0A368GM39</accession>
<evidence type="ECO:0000313" key="2">
    <source>
        <dbReference type="EMBL" id="RCN45441.1"/>
    </source>
</evidence>
<sequence length="63" mass="6813">MLVAAAAHGSSSRDASSERSPRQRTTARLSLQSSLSRHRISSHKLDSSWIPSIVLDVEQVAPS</sequence>
<evidence type="ECO:0000313" key="3">
    <source>
        <dbReference type="Proteomes" id="UP000252519"/>
    </source>
</evidence>
<dbReference type="Proteomes" id="UP000252519">
    <property type="component" value="Unassembled WGS sequence"/>
</dbReference>
<gene>
    <name evidence="2" type="ORF">ANCCAN_08518</name>
</gene>
<name>A0A368GM39_ANCCA</name>
<reference evidence="2 3" key="1">
    <citation type="submission" date="2014-10" db="EMBL/GenBank/DDBJ databases">
        <title>Draft genome of the hookworm Ancylostoma caninum.</title>
        <authorList>
            <person name="Mitreva M."/>
        </authorList>
    </citation>
    <scope>NUCLEOTIDE SEQUENCE [LARGE SCALE GENOMIC DNA]</scope>
    <source>
        <strain evidence="2 3">Baltimore</strain>
    </source>
</reference>